<dbReference type="FunFam" id="1.20.1160.11:FF:000001">
    <property type="entry name" value="Paired amphipathic helix protein Sin3"/>
    <property type="match status" value="1"/>
</dbReference>
<dbReference type="GO" id="GO:0070822">
    <property type="term" value="C:Sin3-type complex"/>
    <property type="evidence" value="ECO:0007669"/>
    <property type="project" value="TreeGrafter"/>
</dbReference>
<feature type="non-terminal residue" evidence="5">
    <location>
        <position position="1"/>
    </location>
</feature>
<evidence type="ECO:0000313" key="6">
    <source>
        <dbReference type="Proteomes" id="UP000297245"/>
    </source>
</evidence>
<dbReference type="Gene3D" id="1.20.1160.11">
    <property type="entry name" value="Paired amphipathic helix"/>
    <property type="match status" value="1"/>
</dbReference>
<dbReference type="PANTHER" id="PTHR12346">
    <property type="entry name" value="SIN3B-RELATED"/>
    <property type="match status" value="1"/>
</dbReference>
<dbReference type="SUPFAM" id="SSF47762">
    <property type="entry name" value="PAH2 domain"/>
    <property type="match status" value="1"/>
</dbReference>
<keyword evidence="2" id="KW-0678">Repressor</keyword>
<dbReference type="PANTHER" id="PTHR12346:SF0">
    <property type="entry name" value="SIN3A, ISOFORM G"/>
    <property type="match status" value="1"/>
</dbReference>
<keyword evidence="3 4" id="KW-0539">Nucleus</keyword>
<reference evidence="5 6" key="1">
    <citation type="journal article" date="2019" name="Nat. Ecol. Evol.">
        <title>Megaphylogeny resolves global patterns of mushroom evolution.</title>
        <authorList>
            <person name="Varga T."/>
            <person name="Krizsan K."/>
            <person name="Foldi C."/>
            <person name="Dima B."/>
            <person name="Sanchez-Garcia M."/>
            <person name="Sanchez-Ramirez S."/>
            <person name="Szollosi G.J."/>
            <person name="Szarkandi J.G."/>
            <person name="Papp V."/>
            <person name="Albert L."/>
            <person name="Andreopoulos W."/>
            <person name="Angelini C."/>
            <person name="Antonin V."/>
            <person name="Barry K.W."/>
            <person name="Bougher N.L."/>
            <person name="Buchanan P."/>
            <person name="Buyck B."/>
            <person name="Bense V."/>
            <person name="Catcheside P."/>
            <person name="Chovatia M."/>
            <person name="Cooper J."/>
            <person name="Damon W."/>
            <person name="Desjardin D."/>
            <person name="Finy P."/>
            <person name="Geml J."/>
            <person name="Haridas S."/>
            <person name="Hughes K."/>
            <person name="Justo A."/>
            <person name="Karasinski D."/>
            <person name="Kautmanova I."/>
            <person name="Kiss B."/>
            <person name="Kocsube S."/>
            <person name="Kotiranta H."/>
            <person name="LaButti K.M."/>
            <person name="Lechner B.E."/>
            <person name="Liimatainen K."/>
            <person name="Lipzen A."/>
            <person name="Lukacs Z."/>
            <person name="Mihaltcheva S."/>
            <person name="Morgado L.N."/>
            <person name="Niskanen T."/>
            <person name="Noordeloos M.E."/>
            <person name="Ohm R.A."/>
            <person name="Ortiz-Santana B."/>
            <person name="Ovrebo C."/>
            <person name="Racz N."/>
            <person name="Riley R."/>
            <person name="Savchenko A."/>
            <person name="Shiryaev A."/>
            <person name="Soop K."/>
            <person name="Spirin V."/>
            <person name="Szebenyi C."/>
            <person name="Tomsovsky M."/>
            <person name="Tulloss R.E."/>
            <person name="Uehling J."/>
            <person name="Grigoriev I.V."/>
            <person name="Vagvolgyi C."/>
            <person name="Papp T."/>
            <person name="Martin F.M."/>
            <person name="Miettinen O."/>
            <person name="Hibbett D.S."/>
            <person name="Nagy L.G."/>
        </authorList>
    </citation>
    <scope>NUCLEOTIDE SEQUENCE [LARGE SCALE GENOMIC DNA]</scope>
    <source>
        <strain evidence="5 6">CBS 962.96</strain>
    </source>
</reference>
<evidence type="ECO:0000256" key="3">
    <source>
        <dbReference type="ARBA" id="ARBA00023242"/>
    </source>
</evidence>
<dbReference type="InterPro" id="IPR003822">
    <property type="entry name" value="PAH"/>
</dbReference>
<keyword evidence="6" id="KW-1185">Reference proteome</keyword>
<dbReference type="OrthoDB" id="10265969at2759"/>
<evidence type="ECO:0000313" key="5">
    <source>
        <dbReference type="EMBL" id="THU80016.1"/>
    </source>
</evidence>
<dbReference type="Pfam" id="PF02671">
    <property type="entry name" value="PAH"/>
    <property type="match status" value="1"/>
</dbReference>
<protein>
    <recommendedName>
        <fullName evidence="7">PAH2 domain-containing protein</fullName>
    </recommendedName>
</protein>
<accession>A0A4S8KVQ2</accession>
<feature type="non-terminal residue" evidence="5">
    <location>
        <position position="98"/>
    </location>
</feature>
<sequence length="98" mass="11007">LNVTEAGAYLDVVKVQFQDKPEVYRVFLDIMKDFKDQKIGTSGLIQQVSRLFHGNPPLVQGFNVFPLPIGYRIDVSDNPMDDNITVTTPKGTTMHHST</sequence>
<evidence type="ECO:0000256" key="4">
    <source>
        <dbReference type="PROSITE-ProRule" id="PRU00810"/>
    </source>
</evidence>
<comment type="subcellular location">
    <subcellularLocation>
        <location evidence="1 4">Nucleus</location>
    </subcellularLocation>
</comment>
<evidence type="ECO:0000256" key="2">
    <source>
        <dbReference type="ARBA" id="ARBA00022491"/>
    </source>
</evidence>
<dbReference type="GO" id="GO:0003714">
    <property type="term" value="F:transcription corepressor activity"/>
    <property type="evidence" value="ECO:0007669"/>
    <property type="project" value="InterPro"/>
</dbReference>
<dbReference type="InterPro" id="IPR039774">
    <property type="entry name" value="Sin3-like"/>
</dbReference>
<name>A0A4S8KVQ2_DENBC</name>
<evidence type="ECO:0000256" key="1">
    <source>
        <dbReference type="ARBA" id="ARBA00004123"/>
    </source>
</evidence>
<gene>
    <name evidence="5" type="ORF">K435DRAFT_605090</name>
</gene>
<organism evidence="5 6">
    <name type="scientific">Dendrothele bispora (strain CBS 962.96)</name>
    <dbReference type="NCBI Taxonomy" id="1314807"/>
    <lineage>
        <taxon>Eukaryota</taxon>
        <taxon>Fungi</taxon>
        <taxon>Dikarya</taxon>
        <taxon>Basidiomycota</taxon>
        <taxon>Agaricomycotina</taxon>
        <taxon>Agaricomycetes</taxon>
        <taxon>Agaricomycetidae</taxon>
        <taxon>Agaricales</taxon>
        <taxon>Agaricales incertae sedis</taxon>
        <taxon>Dendrothele</taxon>
    </lineage>
</organism>
<dbReference type="EMBL" id="ML179949">
    <property type="protein sequence ID" value="THU80016.1"/>
    <property type="molecule type" value="Genomic_DNA"/>
</dbReference>
<dbReference type="AlphaFoldDB" id="A0A4S8KVQ2"/>
<dbReference type="InterPro" id="IPR036600">
    <property type="entry name" value="PAH_sf"/>
</dbReference>
<evidence type="ECO:0008006" key="7">
    <source>
        <dbReference type="Google" id="ProtNLM"/>
    </source>
</evidence>
<proteinExistence type="predicted"/>
<dbReference type="Proteomes" id="UP000297245">
    <property type="component" value="Unassembled WGS sequence"/>
</dbReference>
<dbReference type="PROSITE" id="PS51477">
    <property type="entry name" value="PAH"/>
    <property type="match status" value="1"/>
</dbReference>
<dbReference type="GO" id="GO:0000122">
    <property type="term" value="P:negative regulation of transcription by RNA polymerase II"/>
    <property type="evidence" value="ECO:0007669"/>
    <property type="project" value="TreeGrafter"/>
</dbReference>